<proteinExistence type="predicted"/>
<sequence length="117" mass="13133">MNYQENSPLGFKKRRKTVNNISVKTPPSALVSARTITSAAAILKFVSFLILPHLPISSQRFSTLAPGTFANHCLPYSVLYVIGNSCFGWNCLAPWLSYPSQTAIRWRFNLEWAKELA</sequence>
<accession>A0AAQ3RMT3</accession>
<name>A0AAQ3RMT3_VIGMU</name>
<evidence type="ECO:0000313" key="2">
    <source>
        <dbReference type="Proteomes" id="UP001374535"/>
    </source>
</evidence>
<organism evidence="1 2">
    <name type="scientific">Vigna mungo</name>
    <name type="common">Black gram</name>
    <name type="synonym">Phaseolus mungo</name>
    <dbReference type="NCBI Taxonomy" id="3915"/>
    <lineage>
        <taxon>Eukaryota</taxon>
        <taxon>Viridiplantae</taxon>
        <taxon>Streptophyta</taxon>
        <taxon>Embryophyta</taxon>
        <taxon>Tracheophyta</taxon>
        <taxon>Spermatophyta</taxon>
        <taxon>Magnoliopsida</taxon>
        <taxon>eudicotyledons</taxon>
        <taxon>Gunneridae</taxon>
        <taxon>Pentapetalae</taxon>
        <taxon>rosids</taxon>
        <taxon>fabids</taxon>
        <taxon>Fabales</taxon>
        <taxon>Fabaceae</taxon>
        <taxon>Papilionoideae</taxon>
        <taxon>50 kb inversion clade</taxon>
        <taxon>NPAAA clade</taxon>
        <taxon>indigoferoid/millettioid clade</taxon>
        <taxon>Phaseoleae</taxon>
        <taxon>Vigna</taxon>
    </lineage>
</organism>
<gene>
    <name evidence="1" type="ORF">V8G54_026011</name>
</gene>
<dbReference type="AlphaFoldDB" id="A0AAQ3RMT3"/>
<evidence type="ECO:0000313" key="1">
    <source>
        <dbReference type="EMBL" id="WVY99941.1"/>
    </source>
</evidence>
<dbReference type="Proteomes" id="UP001374535">
    <property type="component" value="Chromosome 8"/>
</dbReference>
<reference evidence="1 2" key="1">
    <citation type="journal article" date="2023" name="Life. Sci Alliance">
        <title>Evolutionary insights into 3D genome organization and epigenetic landscape of Vigna mungo.</title>
        <authorList>
            <person name="Junaid A."/>
            <person name="Singh B."/>
            <person name="Bhatia S."/>
        </authorList>
    </citation>
    <scope>NUCLEOTIDE SEQUENCE [LARGE SCALE GENOMIC DNA]</scope>
    <source>
        <strain evidence="1">Urdbean</strain>
    </source>
</reference>
<keyword evidence="2" id="KW-1185">Reference proteome</keyword>
<protein>
    <submittedName>
        <fullName evidence="1">Uncharacterized protein</fullName>
    </submittedName>
</protein>
<dbReference type="EMBL" id="CP144693">
    <property type="protein sequence ID" value="WVY99941.1"/>
    <property type="molecule type" value="Genomic_DNA"/>
</dbReference>